<dbReference type="AlphaFoldDB" id="A0A166RHA2"/>
<keyword evidence="2" id="KW-1185">Reference proteome</keyword>
<accession>A0A166RHA2</accession>
<dbReference type="EMBL" id="KV417504">
    <property type="protein sequence ID" value="KZP28268.1"/>
    <property type="molecule type" value="Genomic_DNA"/>
</dbReference>
<protein>
    <submittedName>
        <fullName evidence="1">Uncharacterized protein</fullName>
    </submittedName>
</protein>
<sequence length="113" mass="12747">MTRIVHSYTYRTPAMYIAHRGASSSSSSPCYIPPDNALHDKISHDANFVHGNTLMEMYALFEVNELVEESTRDGKGGLMNAVHVAKAHVHRENESLFPFPCMRTQRSTIPLEQ</sequence>
<name>A0A166RHA2_9AGAM</name>
<organism evidence="1 2">
    <name type="scientific">Athelia psychrophila</name>
    <dbReference type="NCBI Taxonomy" id="1759441"/>
    <lineage>
        <taxon>Eukaryota</taxon>
        <taxon>Fungi</taxon>
        <taxon>Dikarya</taxon>
        <taxon>Basidiomycota</taxon>
        <taxon>Agaricomycotina</taxon>
        <taxon>Agaricomycetes</taxon>
        <taxon>Agaricomycetidae</taxon>
        <taxon>Atheliales</taxon>
        <taxon>Atheliaceae</taxon>
        <taxon>Athelia</taxon>
    </lineage>
</organism>
<evidence type="ECO:0000313" key="2">
    <source>
        <dbReference type="Proteomes" id="UP000076532"/>
    </source>
</evidence>
<dbReference type="Proteomes" id="UP000076532">
    <property type="component" value="Unassembled WGS sequence"/>
</dbReference>
<reference evidence="1 2" key="1">
    <citation type="journal article" date="2016" name="Mol. Biol. Evol.">
        <title>Comparative Genomics of Early-Diverging Mushroom-Forming Fungi Provides Insights into the Origins of Lignocellulose Decay Capabilities.</title>
        <authorList>
            <person name="Nagy L.G."/>
            <person name="Riley R."/>
            <person name="Tritt A."/>
            <person name="Adam C."/>
            <person name="Daum C."/>
            <person name="Floudas D."/>
            <person name="Sun H."/>
            <person name="Yadav J.S."/>
            <person name="Pangilinan J."/>
            <person name="Larsson K.H."/>
            <person name="Matsuura K."/>
            <person name="Barry K."/>
            <person name="Labutti K."/>
            <person name="Kuo R."/>
            <person name="Ohm R.A."/>
            <person name="Bhattacharya S.S."/>
            <person name="Shirouzu T."/>
            <person name="Yoshinaga Y."/>
            <person name="Martin F.M."/>
            <person name="Grigoriev I.V."/>
            <person name="Hibbett D.S."/>
        </authorList>
    </citation>
    <scope>NUCLEOTIDE SEQUENCE [LARGE SCALE GENOMIC DNA]</scope>
    <source>
        <strain evidence="1 2">CBS 109695</strain>
    </source>
</reference>
<gene>
    <name evidence="1" type="ORF">FIBSPDRAFT_852770</name>
</gene>
<proteinExistence type="predicted"/>
<evidence type="ECO:0000313" key="1">
    <source>
        <dbReference type="EMBL" id="KZP28268.1"/>
    </source>
</evidence>